<dbReference type="EMBL" id="OUUY01000098">
    <property type="protein sequence ID" value="SPQ01346.1"/>
    <property type="molecule type" value="Genomic_DNA"/>
</dbReference>
<evidence type="ECO:0000256" key="2">
    <source>
        <dbReference type="ARBA" id="ARBA00004746"/>
    </source>
</evidence>
<dbReference type="GO" id="GO:0030170">
    <property type="term" value="F:pyridoxal phosphate binding"/>
    <property type="evidence" value="ECO:0007669"/>
    <property type="project" value="InterPro"/>
</dbReference>
<comment type="function">
    <text evidence="10">Catalyzes the decarboxylative condensation of pimeloyl-[acyl-carrier protein] and L-alanine to produce 8-amino-7-oxononanoate (AON), [acyl-carrier protein], and carbon dioxide.</text>
</comment>
<evidence type="ECO:0000256" key="4">
    <source>
        <dbReference type="ARBA" id="ARBA00011738"/>
    </source>
</evidence>
<evidence type="ECO:0000256" key="8">
    <source>
        <dbReference type="ARBA" id="ARBA00047715"/>
    </source>
</evidence>
<dbReference type="NCBIfam" id="TIGR00858">
    <property type="entry name" value="bioF"/>
    <property type="match status" value="1"/>
</dbReference>
<dbReference type="PANTHER" id="PTHR13693:SF77">
    <property type="entry name" value="8-AMINO-7-OXONONANOATE SYNTHASE"/>
    <property type="match status" value="1"/>
</dbReference>
<dbReference type="InterPro" id="IPR015424">
    <property type="entry name" value="PyrdxlP-dep_Trfase"/>
</dbReference>
<keyword evidence="13" id="KW-1185">Reference proteome</keyword>
<dbReference type="Gene3D" id="3.40.640.10">
    <property type="entry name" value="Type I PLP-dependent aspartate aminotransferase-like (Major domain)"/>
    <property type="match status" value="1"/>
</dbReference>
<dbReference type="CDD" id="cd06454">
    <property type="entry name" value="KBL_like"/>
    <property type="match status" value="1"/>
</dbReference>
<comment type="catalytic activity">
    <reaction evidence="8 10">
        <text>6-carboxyhexanoyl-[ACP] + L-alanine + H(+) = (8S)-8-amino-7-oxononanoate + holo-[ACP] + CO2</text>
        <dbReference type="Rhea" id="RHEA:42288"/>
        <dbReference type="Rhea" id="RHEA-COMP:9685"/>
        <dbReference type="Rhea" id="RHEA-COMP:9955"/>
        <dbReference type="ChEBI" id="CHEBI:15378"/>
        <dbReference type="ChEBI" id="CHEBI:16526"/>
        <dbReference type="ChEBI" id="CHEBI:57972"/>
        <dbReference type="ChEBI" id="CHEBI:64479"/>
        <dbReference type="ChEBI" id="CHEBI:78846"/>
        <dbReference type="ChEBI" id="CHEBI:149468"/>
        <dbReference type="EC" id="2.3.1.47"/>
    </reaction>
</comment>
<name>A0A2U3QIW0_9BACT</name>
<dbReference type="InterPro" id="IPR004723">
    <property type="entry name" value="AONS_Archaea/Proteobacteria"/>
</dbReference>
<feature type="domain" description="Aminotransferase class I/classII large" evidence="11">
    <location>
        <begin position="56"/>
        <end position="392"/>
    </location>
</feature>
<keyword evidence="7 9" id="KW-0663">Pyridoxal phosphate</keyword>
<dbReference type="AlphaFoldDB" id="A0A2U3QIW0"/>
<evidence type="ECO:0000256" key="6">
    <source>
        <dbReference type="ARBA" id="ARBA00022756"/>
    </source>
</evidence>
<dbReference type="UniPathway" id="UPA00078"/>
<sequence length="396" mass="43273">MALAILFSFFVLFSAMLVMTMFERELDRLAKDGLLRHIKSRRSAQGPVFNIEGRRYLNFSSNDYLGLASHPALREAAADAGEKFGFGAGASRLLGGGCSLHERLEEITAAFKETEAALVFNSGYAANTGVIPSLASQSGVIFSDELNHASIIDGCRLSSAEVFIFKHCDMDNLEGLLKKNRGRKKLVVTDSVFSMDGDIAPLPDLFSLCRRYGAVLYIDDAHGTGVLGNGRGALAHFGIAAEPWILQMGTFSKALGSFGAFVAADKNVIDWITNTSRSFMFSTALPAPVIAASIKAIDLLKKSHGLLRKLWANRTMLAGGLRDIGYEERISETPILTIRPGSLEKTLSLSNFLWEKGIYAPAIRPPTVREARVRITVTTVHKESHIRSLIETLKKF</sequence>
<accession>A0A2U3QIW0</accession>
<comment type="cofactor">
    <cofactor evidence="1 9 10">
        <name>pyridoxal 5'-phosphate</name>
        <dbReference type="ChEBI" id="CHEBI:597326"/>
    </cofactor>
</comment>
<keyword evidence="6" id="KW-0093">Biotin biosynthesis</keyword>
<dbReference type="OrthoDB" id="9807157at2"/>
<comment type="subunit">
    <text evidence="4 10">Homodimer.</text>
</comment>
<dbReference type="PANTHER" id="PTHR13693">
    <property type="entry name" value="CLASS II AMINOTRANSFERASE/8-AMINO-7-OXONONANOATE SYNTHASE"/>
    <property type="match status" value="1"/>
</dbReference>
<dbReference type="InterPro" id="IPR015421">
    <property type="entry name" value="PyrdxlP-dep_Trfase_major"/>
</dbReference>
<evidence type="ECO:0000256" key="5">
    <source>
        <dbReference type="ARBA" id="ARBA00022679"/>
    </source>
</evidence>
<dbReference type="Proteomes" id="UP000245125">
    <property type="component" value="Unassembled WGS sequence"/>
</dbReference>
<comment type="similarity">
    <text evidence="3 10">Belongs to the class-II pyridoxal-phosphate-dependent aminotransferase family. BioF subfamily.</text>
</comment>
<dbReference type="Gene3D" id="3.90.1150.10">
    <property type="entry name" value="Aspartate Aminotransferase, domain 1"/>
    <property type="match status" value="1"/>
</dbReference>
<evidence type="ECO:0000313" key="12">
    <source>
        <dbReference type="EMBL" id="SPQ01346.1"/>
    </source>
</evidence>
<proteinExistence type="inferred from homology"/>
<dbReference type="Pfam" id="PF00155">
    <property type="entry name" value="Aminotran_1_2"/>
    <property type="match status" value="1"/>
</dbReference>
<keyword evidence="12" id="KW-0012">Acyltransferase</keyword>
<dbReference type="SUPFAM" id="SSF53383">
    <property type="entry name" value="PLP-dependent transferases"/>
    <property type="match status" value="1"/>
</dbReference>
<organism evidence="12 13">
    <name type="scientific">Candidatus Sulfobium mesophilum</name>
    <dbReference type="NCBI Taxonomy" id="2016548"/>
    <lineage>
        <taxon>Bacteria</taxon>
        <taxon>Pseudomonadati</taxon>
        <taxon>Nitrospirota</taxon>
        <taxon>Nitrospiria</taxon>
        <taxon>Nitrospirales</taxon>
        <taxon>Nitrospiraceae</taxon>
        <taxon>Candidatus Sulfobium</taxon>
    </lineage>
</organism>
<evidence type="ECO:0000256" key="1">
    <source>
        <dbReference type="ARBA" id="ARBA00001933"/>
    </source>
</evidence>
<dbReference type="GO" id="GO:0008710">
    <property type="term" value="F:8-amino-7-oxononanoate synthase activity"/>
    <property type="evidence" value="ECO:0007669"/>
    <property type="project" value="UniProtKB-UniRule"/>
</dbReference>
<dbReference type="InterPro" id="IPR015422">
    <property type="entry name" value="PyrdxlP-dep_Trfase_small"/>
</dbReference>
<evidence type="ECO:0000256" key="3">
    <source>
        <dbReference type="ARBA" id="ARBA00010008"/>
    </source>
</evidence>
<feature type="modified residue" description="N6-(pyridoxal phosphate)lysine" evidence="9">
    <location>
        <position position="253"/>
    </location>
</feature>
<gene>
    <name evidence="12" type="primary">bioF</name>
    <name evidence="12" type="ORF">NBG4_500020</name>
</gene>
<dbReference type="InterPro" id="IPR004839">
    <property type="entry name" value="Aminotransferase_I/II_large"/>
</dbReference>
<dbReference type="GO" id="GO:0009102">
    <property type="term" value="P:biotin biosynthetic process"/>
    <property type="evidence" value="ECO:0007669"/>
    <property type="project" value="UniProtKB-UniRule"/>
</dbReference>
<dbReference type="InterPro" id="IPR001917">
    <property type="entry name" value="Aminotrans_II_pyridoxalP_BS"/>
</dbReference>
<evidence type="ECO:0000259" key="11">
    <source>
        <dbReference type="Pfam" id="PF00155"/>
    </source>
</evidence>
<evidence type="ECO:0000256" key="10">
    <source>
        <dbReference type="RuleBase" id="RU003693"/>
    </source>
</evidence>
<comment type="pathway">
    <text evidence="2 10">Cofactor biosynthesis; biotin biosynthesis.</text>
</comment>
<keyword evidence="5 10" id="KW-0808">Transferase</keyword>
<dbReference type="InterPro" id="IPR050087">
    <property type="entry name" value="AON_synthase_class-II"/>
</dbReference>
<reference evidence="13" key="1">
    <citation type="submission" date="2018-03" db="EMBL/GenBank/DDBJ databases">
        <authorList>
            <person name="Zecchin S."/>
        </authorList>
    </citation>
    <scope>NUCLEOTIDE SEQUENCE [LARGE SCALE GENOMIC DNA]</scope>
</reference>
<dbReference type="PROSITE" id="PS00599">
    <property type="entry name" value="AA_TRANSFER_CLASS_2"/>
    <property type="match status" value="1"/>
</dbReference>
<evidence type="ECO:0000256" key="7">
    <source>
        <dbReference type="ARBA" id="ARBA00022898"/>
    </source>
</evidence>
<protein>
    <recommendedName>
        <fullName evidence="10">8-amino-7-ketopelargonate synthase</fullName>
        <ecNumber evidence="10">2.3.1.47</ecNumber>
    </recommendedName>
</protein>
<evidence type="ECO:0000313" key="13">
    <source>
        <dbReference type="Proteomes" id="UP000245125"/>
    </source>
</evidence>
<dbReference type="EC" id="2.3.1.47" evidence="10"/>
<evidence type="ECO:0000256" key="9">
    <source>
        <dbReference type="PIRSR" id="PIRSR604723-51"/>
    </source>
</evidence>